<evidence type="ECO:0000256" key="2">
    <source>
        <dbReference type="SAM" id="Phobius"/>
    </source>
</evidence>
<evidence type="ECO:0000256" key="1">
    <source>
        <dbReference type="SAM" id="MobiDB-lite"/>
    </source>
</evidence>
<feature type="region of interest" description="Disordered" evidence="1">
    <location>
        <begin position="456"/>
        <end position="546"/>
    </location>
</feature>
<sequence length="1107" mass="118873">MYGANFGGVESAIGTRIELDVIGQHLPVRPGYIVGVYIDSNAVNKLSLIYKDTAEDIDIYYWENLTGRMCDLSLCDAKVMRGVRPLIGWNFRNITSESTLMTQEGTVQLLRSNSPEYCNETEVSSCFLPSESVEPTMSTTLIPSSSSSYSSFLISSLPFSPSFISTPLSSSPLIAPSSPITIPSSSPTQGEDDGSVLIIQVSLAIGLIITLIMIFVIILCSYCLYRNKASIKLVTPQSIGSTNNIGDVTNDANPCYGMNITSTGNDIVVYDELNSISDSQHMITNPVKSNIYNLIYGNTYGDDLAGSLSADGSRIRLDVNNGYLLPVRPGYIVGVYIDSNAVNQLSLIYEDTSEDIDIYYWENLTGRMCDLSLCDAKVMRGVRPLIGWIFRNITTESVLLSQENTIQLLRSNSPEYCNETEVSSCALPSVEPTMSSTLISSSSIYRSPFLISSSPFSPSESTLPSSSPTATLSSPEVVPSSLATPSSPSSSSLATPSSSSSSSLATPSSTPTSSLATPSPLAAPSSSPTQREDDGQGQPTTCNVRQNPFIVSQSTTGNALGATFYIDRNNPFTCYGVITQWRLCYKRSPGALSDTIRIGVYQPNSDGDHYTRKGPNYIHLQLQRSDCLNITADPQLIVQEGYVLAFYASVAYIKFYDNLTNGHLYNTKITLANVCSRSLPSPNGTGGVFTGGVQLLIPSWTFSCQGTIDDWFAHVTGNTSVTVGSGIEFQVLKPDPVKSNVYNLIYGNTYGEGGESFNGSRIEINVVASSNQALLPVRPGYIVGVYIDSNAVNQLSLLYEDTAEDIDIYYWENLTGRMCDLSLCDAKVMRGVRPLIGWIFNNITDNNVLSNQKDTIELLKFNSPEYCNETEVSSCALPSVEPTMSSTLISSSIYRSPFLISSSPFSPSESTLPSSSPTATLSSPEVVPSSLATPSSPSSSSLATPSSSSSSSLATPSSTPTSSLATPSPLAAPSSSPTQREDDGSVLIIQASIALGSIVPQIIILVIIIYIYCLYYRNKASVKLVTPQSIDSTNNIGDVTNDANPCYGVNVTSTGNDIAVHDELKCISDSPNMITTTEANPCYGTVSNESQFPSGIEPGADDDDDYI</sequence>
<dbReference type="AlphaFoldDB" id="A0A1X7VEW0"/>
<feature type="compositionally biased region" description="Low complexity" evidence="1">
    <location>
        <begin position="909"/>
        <end position="978"/>
    </location>
</feature>
<dbReference type="EnsemblMetazoa" id="Aqu2.1.38566_001">
    <property type="protein sequence ID" value="Aqu2.1.38566_001"/>
    <property type="gene ID" value="Aqu2.1.38566"/>
</dbReference>
<protein>
    <submittedName>
        <fullName evidence="3">Uncharacterized protein</fullName>
    </submittedName>
</protein>
<keyword evidence="2" id="KW-0812">Transmembrane</keyword>
<feature type="region of interest" description="Disordered" evidence="1">
    <location>
        <begin position="1085"/>
        <end position="1107"/>
    </location>
</feature>
<dbReference type="PANTHER" id="PTHR24216">
    <property type="entry name" value="PAXILLIN-RELATED"/>
    <property type="match status" value="1"/>
</dbReference>
<dbReference type="InParanoid" id="A0A1X7VEW0"/>
<feature type="region of interest" description="Disordered" evidence="1">
    <location>
        <begin position="909"/>
        <end position="981"/>
    </location>
</feature>
<feature type="compositionally biased region" description="Low complexity" evidence="1">
    <location>
        <begin position="456"/>
        <end position="529"/>
    </location>
</feature>
<proteinExistence type="predicted"/>
<dbReference type="PANTHER" id="PTHR24216:SF65">
    <property type="entry name" value="PAXILLIN-LIKE PROTEIN 1"/>
    <property type="match status" value="1"/>
</dbReference>
<feature type="compositionally biased region" description="Polar residues" evidence="1">
    <location>
        <begin position="537"/>
        <end position="546"/>
    </location>
</feature>
<accession>A0A1X7VEW0</accession>
<feature type="transmembrane region" description="Helical" evidence="2">
    <location>
        <begin position="197"/>
        <end position="225"/>
    </location>
</feature>
<organism evidence="3">
    <name type="scientific">Amphimedon queenslandica</name>
    <name type="common">Sponge</name>
    <dbReference type="NCBI Taxonomy" id="400682"/>
    <lineage>
        <taxon>Eukaryota</taxon>
        <taxon>Metazoa</taxon>
        <taxon>Porifera</taxon>
        <taxon>Demospongiae</taxon>
        <taxon>Heteroscleromorpha</taxon>
        <taxon>Haplosclerida</taxon>
        <taxon>Niphatidae</taxon>
        <taxon>Amphimedon</taxon>
    </lineage>
</organism>
<keyword evidence="2" id="KW-1133">Transmembrane helix</keyword>
<evidence type="ECO:0000313" key="3">
    <source>
        <dbReference type="EnsemblMetazoa" id="Aqu2.1.38566_001"/>
    </source>
</evidence>
<reference evidence="3" key="1">
    <citation type="submission" date="2017-05" db="UniProtKB">
        <authorList>
            <consortium name="EnsemblMetazoa"/>
        </authorList>
    </citation>
    <scope>IDENTIFICATION</scope>
</reference>
<name>A0A1X7VEW0_AMPQE</name>
<keyword evidence="2" id="KW-0472">Membrane</keyword>
<feature type="transmembrane region" description="Helical" evidence="2">
    <location>
        <begin position="986"/>
        <end position="1012"/>
    </location>
</feature>